<evidence type="ECO:0000256" key="2">
    <source>
        <dbReference type="SAM" id="Coils"/>
    </source>
</evidence>
<feature type="transmembrane region" description="Helical" evidence="4">
    <location>
        <begin position="612"/>
        <end position="644"/>
    </location>
</feature>
<keyword evidence="2" id="KW-0175">Coiled coil</keyword>
<dbReference type="PANTHER" id="PTHR37813:SF1">
    <property type="entry name" value="FELS-2 PROPHAGE PROTEIN"/>
    <property type="match status" value="1"/>
</dbReference>
<dbReference type="InterPro" id="IPR010090">
    <property type="entry name" value="Phage_tape_meas"/>
</dbReference>
<gene>
    <name evidence="6" type="ORF">L284_18910</name>
</gene>
<feature type="transmembrane region" description="Helical" evidence="4">
    <location>
        <begin position="568"/>
        <end position="592"/>
    </location>
</feature>
<reference evidence="6 7" key="1">
    <citation type="journal article" date="2013" name="Genome Announc.">
        <title>Genome Sequence of Novosphingobium lindaniclasticum LE124T, Isolated from a Hexachlorocyclohexane Dumpsite.</title>
        <authorList>
            <person name="Saxena A."/>
            <person name="Nayyar N."/>
            <person name="Sangwan N."/>
            <person name="Kumari R."/>
            <person name="Khurana J.P."/>
            <person name="Lal R."/>
        </authorList>
    </citation>
    <scope>NUCLEOTIDE SEQUENCE [LARGE SCALE GENOMIC DNA]</scope>
    <source>
        <strain evidence="6 7">LE124</strain>
    </source>
</reference>
<keyword evidence="4" id="KW-1133">Transmembrane helix</keyword>
<keyword evidence="7" id="KW-1185">Reference proteome</keyword>
<dbReference type="Proteomes" id="UP000015527">
    <property type="component" value="Unassembled WGS sequence"/>
</dbReference>
<name>T0IJ45_9SPHN</name>
<dbReference type="NCBIfam" id="TIGR01760">
    <property type="entry name" value="tape_meas_TP901"/>
    <property type="match status" value="1"/>
</dbReference>
<keyword evidence="4" id="KW-0812">Transmembrane</keyword>
<feature type="region of interest" description="Disordered" evidence="3">
    <location>
        <begin position="1"/>
        <end position="22"/>
    </location>
</feature>
<evidence type="ECO:0000256" key="1">
    <source>
        <dbReference type="ARBA" id="ARBA00022612"/>
    </source>
</evidence>
<feature type="compositionally biased region" description="Basic and acidic residues" evidence="3">
    <location>
        <begin position="1"/>
        <end position="12"/>
    </location>
</feature>
<protein>
    <recommendedName>
        <fullName evidence="5">Phage tail tape measure protein domain-containing protein</fullName>
    </recommendedName>
</protein>
<keyword evidence="4" id="KW-0472">Membrane</keyword>
<organism evidence="6 7">
    <name type="scientific">Novosphingobium lindaniclasticum LE124</name>
    <dbReference type="NCBI Taxonomy" id="1096930"/>
    <lineage>
        <taxon>Bacteria</taxon>
        <taxon>Pseudomonadati</taxon>
        <taxon>Pseudomonadota</taxon>
        <taxon>Alphaproteobacteria</taxon>
        <taxon>Sphingomonadales</taxon>
        <taxon>Sphingomonadaceae</taxon>
        <taxon>Novosphingobium</taxon>
    </lineage>
</organism>
<evidence type="ECO:0000313" key="6">
    <source>
        <dbReference type="EMBL" id="EQB09679.1"/>
    </source>
</evidence>
<dbReference type="PANTHER" id="PTHR37813">
    <property type="entry name" value="FELS-2 PROPHAGE PROTEIN"/>
    <property type="match status" value="1"/>
</dbReference>
<evidence type="ECO:0000313" key="7">
    <source>
        <dbReference type="Proteomes" id="UP000015527"/>
    </source>
</evidence>
<accession>T0IJ45</accession>
<keyword evidence="1" id="KW-1188">Viral release from host cell</keyword>
<evidence type="ECO:0000256" key="3">
    <source>
        <dbReference type="SAM" id="MobiDB-lite"/>
    </source>
</evidence>
<evidence type="ECO:0000256" key="4">
    <source>
        <dbReference type="SAM" id="Phobius"/>
    </source>
</evidence>
<feature type="transmembrane region" description="Helical" evidence="4">
    <location>
        <begin position="525"/>
        <end position="556"/>
    </location>
</feature>
<evidence type="ECO:0000259" key="5">
    <source>
        <dbReference type="Pfam" id="PF10145"/>
    </source>
</evidence>
<sequence>MEGADRLTRPMRDAASGSSRLAQTLKATRDQLKGLQRAQADVGEFRQLKQGMRESERAMQQARARATELGRAMAATTNPTRAMRSEFDRARREAERLTAQHRQHESRLSEVRSRLAAAGVSIRNLASEERRLRSEIERSNDSLRNQDRRLQEVSDRERRFSAARSRFAQVQGSAAGLAAGGAAAIGTGMVIARPLEGAAQDAMEFESVMTDINQKVNQSREAGRLMGLDLRRAALAVNQLPSDLQKGVDTLTGFGLGAQQAVDMMTPIGRAATAYKAEIDDLGRATFASYDNLKVPIAQTGKALDVMAQAGKSGAFEVKDMAQYFPELTASMQSLGSKGIPAVADLAAALQITRKGAGDSAGAATNLQNLLSKINAGDTIKNFKKFGIDIPAAMKKAAKEGRSPIEEIVRLTQKATGGDQAKLSSLFGDMQVQQALRPLMSAFQEYQSIRAEALGADGTVNTDFADRMLDSAEKVKRLRIQAKDLSTTVGDQLLPMIASASDYMSSWAGRIADFAKRHPQLTRALAFATALFAGLFLIMGGGAIILAGLVAPFAVLSAAATALGIGMLPLIGIVAGIVLGIGLLAAAGYLIYENWGAITTWFSGIWTEIQGYFNGGIAGISAMLVNFSPMGLLYAGFAALMNWLGISMPSRLSQAGSDLMQGLINGITGRLSALKSTIVGAANSAVSWFKQVLGIHSPSRVFASLGGFVMAGLDEGLANSTAGPLQRVGDLGSRMASAFSADGLVPRLNAMPGQMAGALAAGAAGTALAATPTAAQTGAAGTAPTPVSITYSIKIEVTGGAQGGDIADEVRKAIEQIERDRRGRGFGDD</sequence>
<dbReference type="AlphaFoldDB" id="T0IJ45"/>
<feature type="domain" description="Phage tail tape measure protein" evidence="5">
    <location>
        <begin position="241"/>
        <end position="428"/>
    </location>
</feature>
<dbReference type="EMBL" id="ATHL01000127">
    <property type="protein sequence ID" value="EQB09679.1"/>
    <property type="molecule type" value="Genomic_DNA"/>
</dbReference>
<dbReference type="eggNOG" id="COG5283">
    <property type="taxonomic scope" value="Bacteria"/>
</dbReference>
<dbReference type="Pfam" id="PF10145">
    <property type="entry name" value="PhageMin_Tail"/>
    <property type="match status" value="1"/>
</dbReference>
<comment type="caution">
    <text evidence="6">The sequence shown here is derived from an EMBL/GenBank/DDBJ whole genome shotgun (WGS) entry which is preliminary data.</text>
</comment>
<proteinExistence type="predicted"/>
<feature type="coiled-coil region" evidence="2">
    <location>
        <begin position="45"/>
        <end position="156"/>
    </location>
</feature>
<dbReference type="PATRIC" id="fig|1096930.3.peg.3733"/>